<dbReference type="HOGENOM" id="CLU_3241497_0_0_6"/>
<proteinExistence type="predicted"/>
<feature type="compositionally biased region" description="Basic residues" evidence="1">
    <location>
        <begin position="1"/>
        <end position="13"/>
    </location>
</feature>
<organism evidence="2 3">
    <name type="scientific">Xanthomonas oryzae pv. oryzicola (strain BLS256)</name>
    <dbReference type="NCBI Taxonomy" id="383407"/>
    <lineage>
        <taxon>Bacteria</taxon>
        <taxon>Pseudomonadati</taxon>
        <taxon>Pseudomonadota</taxon>
        <taxon>Gammaproteobacteria</taxon>
        <taxon>Lysobacterales</taxon>
        <taxon>Lysobacteraceae</taxon>
        <taxon>Xanthomonas</taxon>
    </lineage>
</organism>
<sequence>MVSPDRHRRRALHRVPMCPATGTHTRRLQQQQSRRGLIASHAR</sequence>
<evidence type="ECO:0000313" key="3">
    <source>
        <dbReference type="Proteomes" id="UP000008851"/>
    </source>
</evidence>
<feature type="region of interest" description="Disordered" evidence="1">
    <location>
        <begin position="1"/>
        <end position="43"/>
    </location>
</feature>
<reference evidence="2 3" key="1">
    <citation type="journal article" date="2011" name="J. Bacteriol.">
        <title>Two new complete genome sequences offer insight into host and tissue specificity of plant pathogenic Xanthomonas spp.</title>
        <authorList>
            <person name="Bogdanove A.J."/>
            <person name="Koebnik R."/>
            <person name="Lu H."/>
            <person name="Furutani A."/>
            <person name="Angiuoli S.V."/>
            <person name="Patil P.B."/>
            <person name="Van Sluys M.A."/>
            <person name="Ryan R.P."/>
            <person name="Meyer D.F."/>
            <person name="Han S.W."/>
            <person name="Aparna G."/>
            <person name="Rajaram M."/>
            <person name="Delcher A.L."/>
            <person name="Phillippy A.M."/>
            <person name="Puiu D."/>
            <person name="Schatz M.C."/>
            <person name="Shumway M."/>
            <person name="Sommer D.D."/>
            <person name="Trapnell C."/>
            <person name="Benahmed F."/>
            <person name="Dimitrov G."/>
            <person name="Madupu R."/>
            <person name="Radune D."/>
            <person name="Sullivan S."/>
            <person name="Jha G."/>
            <person name="Ishihara H."/>
            <person name="Lee S.W."/>
            <person name="Pandey A."/>
            <person name="Sharma V."/>
            <person name="Sriariyanun M."/>
            <person name="Szurek B."/>
            <person name="Vera-Cruz C.M."/>
            <person name="Dorman K.S."/>
            <person name="Ronald P.C."/>
            <person name="Verdier V."/>
            <person name="Dow J.M."/>
            <person name="Sonti R.V."/>
            <person name="Tsuge S."/>
            <person name="Brendel V.P."/>
            <person name="Rabinowicz P.D."/>
            <person name="Leach J.E."/>
            <person name="White F.F."/>
            <person name="Salzberg S.L."/>
        </authorList>
    </citation>
    <scope>NUCLEOTIDE SEQUENCE [LARGE SCALE GENOMIC DNA]</scope>
    <source>
        <strain evidence="2 3">BLS256</strain>
    </source>
</reference>
<evidence type="ECO:0000313" key="2">
    <source>
        <dbReference type="EMBL" id="AEQ98625.1"/>
    </source>
</evidence>
<accession>G7TBB9</accession>
<dbReference type="AlphaFoldDB" id="G7TBB9"/>
<dbReference type="EMBL" id="CP003057">
    <property type="protein sequence ID" value="AEQ98625.1"/>
    <property type="molecule type" value="Genomic_DNA"/>
</dbReference>
<evidence type="ECO:0000256" key="1">
    <source>
        <dbReference type="SAM" id="MobiDB-lite"/>
    </source>
</evidence>
<gene>
    <name evidence="2" type="ORF">XOC_4568</name>
</gene>
<protein>
    <submittedName>
        <fullName evidence="2">Uncharacterized protein</fullName>
    </submittedName>
</protein>
<dbReference type="Proteomes" id="UP000008851">
    <property type="component" value="Chromosome"/>
</dbReference>
<dbReference type="KEGG" id="xor:XOC_4568"/>
<name>G7TBB9_XANOB</name>